<dbReference type="RefSeq" id="WP_201850209.1">
    <property type="nucleotide sequence ID" value="NZ_JABBYC010000050.1"/>
</dbReference>
<evidence type="ECO:0008006" key="3">
    <source>
        <dbReference type="Google" id="ProtNLM"/>
    </source>
</evidence>
<reference evidence="1 2" key="1">
    <citation type="journal article" date="2021" name="Arch. Microbiol.">
        <title>Myceligenerans indicum sp. nov., an actinobacterium isolated from mangrove sediment of Sundarbans, India.</title>
        <authorList>
            <person name="Asha K."/>
            <person name="Bhadury P."/>
        </authorList>
    </citation>
    <scope>NUCLEOTIDE SEQUENCE [LARGE SCALE GENOMIC DNA]</scope>
    <source>
        <strain evidence="1 2">I2</strain>
    </source>
</reference>
<dbReference type="SUPFAM" id="SSF50998">
    <property type="entry name" value="Quinoprotein alcohol dehydrogenase-like"/>
    <property type="match status" value="1"/>
</dbReference>
<dbReference type="InterPro" id="IPR011047">
    <property type="entry name" value="Quinoprotein_ADH-like_sf"/>
</dbReference>
<proteinExistence type="predicted"/>
<dbReference type="SUPFAM" id="SSF52200">
    <property type="entry name" value="Toll/Interleukin receptor TIR domain"/>
    <property type="match status" value="1"/>
</dbReference>
<sequence>MPDHAPATPPTRPYRRRYDAFLSYSRSAEGDFVPRVQAMLRGFGKGAAGPSDDRDLRLFVDRSGLAAHPHLWLEIKNCLAASDRLIVFASPGAAASEWVDKEVRWWLAERSIHTVYIALTNGEIVFDHQAGRIDAEATTALPPALIEHLDREPRWVDLRGPRREPGRTNHPELPNALAELAAPLRQVAKEDVLSAHITAQRRINRRTRALTAALSVLLALSVVNGALAGHSAEQEAAASYESDAYLLAAASHADRAEDPDLAQYLAAEAYHRAPGTQTRHAFLTATLDTSHDDQHLLRTVDTPGVTALAPTGTGAVGRTATGGLLRWNPDDGDPEILPGASVTLPEPQLPPGSTAVAGSQDGRVVAAIDAAGVILGRFPDGDGPLAGDGELARLYRPVLDVRDDERLDPTGVAVTPAGDTLLVAYETRGPCPGGKNRQLLSIALTGPDGDLGLREVAARTHAFFDSPTSRCDADDGPRAPVRAVTVGVAAAALHADDTGRVVLADPRTGKSRTLELDTLAPAPGGPAAGPADSAAATLANTVPAPSLTTWAELTGTGSMTRVTLHHPATRPGEDRPATMSCPVPHGWGHPQIAAVDDSGPRALVRTDGGMVACTAPRDMLWPRTRTWHLTGAAPDAVAVLAPEDRVVAADGEKLSLWRTTRESSDIDLPPGVVQDPAAAPVVASRSGDRLPEHAATTALSWPDGTVQVHEKGTVDVPGLAGGERLLPVWLTPSAAGSGAVPREDGDLLLLAPDGRAWIAATDGMRPGPDGALDPPARPLPDFRGLLRGAHAAYTTWDTEGCLPRPLDDPDETCPVLVGARRTPDHLVLVDSTGGVYLMDPDLSTVPRYVPDELGIGDPIAPPWDEPGRVSVSDDGHWLAVAPRGRSLRVLDLTSPVPSWDVRGGAMAQVQLVPALWEGEDAPPRLVTLAEDGSVRMGAVAEVGPLLPVLSPGSLGDVLAVLAEPGLLVRNEGTRLALFDIHSGVRVGTMATNLRAAADDPGPLTVHAAHGRLLLVQEHGVTISRALDKGEHAMLEQACVSAAPALTSQDLARLGVRHTTPRCRLVYTDGLPTFTDPELLTPAVRLAPPPFPPAG</sequence>
<dbReference type="Proteomes" id="UP000675409">
    <property type="component" value="Unassembled WGS sequence"/>
</dbReference>
<name>A0ABS1LPR8_9MICO</name>
<dbReference type="InterPro" id="IPR035897">
    <property type="entry name" value="Toll_tir_struct_dom_sf"/>
</dbReference>
<organism evidence="1 2">
    <name type="scientific">Myceligenerans indicum</name>
    <dbReference type="NCBI Taxonomy" id="2593663"/>
    <lineage>
        <taxon>Bacteria</taxon>
        <taxon>Bacillati</taxon>
        <taxon>Actinomycetota</taxon>
        <taxon>Actinomycetes</taxon>
        <taxon>Micrococcales</taxon>
        <taxon>Promicromonosporaceae</taxon>
        <taxon>Myceligenerans</taxon>
    </lineage>
</organism>
<accession>A0ABS1LPR8</accession>
<evidence type="ECO:0000313" key="2">
    <source>
        <dbReference type="Proteomes" id="UP000675409"/>
    </source>
</evidence>
<dbReference type="EMBL" id="JABBYC010000050">
    <property type="protein sequence ID" value="MBL0888292.1"/>
    <property type="molecule type" value="Genomic_DNA"/>
</dbReference>
<dbReference type="Gene3D" id="3.40.50.10140">
    <property type="entry name" value="Toll/interleukin-1 receptor homology (TIR) domain"/>
    <property type="match status" value="1"/>
</dbReference>
<protein>
    <recommendedName>
        <fullName evidence="3">TIR domain-containing protein</fullName>
    </recommendedName>
</protein>
<keyword evidence="2" id="KW-1185">Reference proteome</keyword>
<gene>
    <name evidence="1" type="ORF">HGK34_18720</name>
</gene>
<comment type="caution">
    <text evidence="1">The sequence shown here is derived from an EMBL/GenBank/DDBJ whole genome shotgun (WGS) entry which is preliminary data.</text>
</comment>
<evidence type="ECO:0000313" key="1">
    <source>
        <dbReference type="EMBL" id="MBL0888292.1"/>
    </source>
</evidence>